<comment type="similarity">
    <text evidence="1">Belongs to the TolB family.</text>
</comment>
<name>A0A381NSC4_9ZZZZ</name>
<gene>
    <name evidence="2" type="ORF">METZ01_LOCUS10380</name>
</gene>
<dbReference type="PANTHER" id="PTHR36842:SF1">
    <property type="entry name" value="PROTEIN TOLB"/>
    <property type="match status" value="1"/>
</dbReference>
<protein>
    <recommendedName>
        <fullName evidence="3">Dipeptidylpeptidase IV N-terminal domain-containing protein</fullName>
    </recommendedName>
</protein>
<evidence type="ECO:0008006" key="3">
    <source>
        <dbReference type="Google" id="ProtNLM"/>
    </source>
</evidence>
<dbReference type="AlphaFoldDB" id="A0A381NSC4"/>
<dbReference type="SUPFAM" id="SSF69304">
    <property type="entry name" value="Tricorn protease N-terminal domain"/>
    <property type="match status" value="1"/>
</dbReference>
<evidence type="ECO:0000313" key="2">
    <source>
        <dbReference type="EMBL" id="SUZ57526.1"/>
    </source>
</evidence>
<dbReference type="EMBL" id="UINC01000563">
    <property type="protein sequence ID" value="SUZ57526.1"/>
    <property type="molecule type" value="Genomic_DNA"/>
</dbReference>
<dbReference type="Pfam" id="PF07676">
    <property type="entry name" value="PD40"/>
    <property type="match status" value="4"/>
</dbReference>
<dbReference type="Gene3D" id="2.120.10.30">
    <property type="entry name" value="TolB, C-terminal domain"/>
    <property type="match status" value="2"/>
</dbReference>
<dbReference type="PANTHER" id="PTHR36842">
    <property type="entry name" value="PROTEIN TOLB HOMOLOG"/>
    <property type="match status" value="1"/>
</dbReference>
<dbReference type="InterPro" id="IPR011042">
    <property type="entry name" value="6-blade_b-propeller_TolB-like"/>
</dbReference>
<reference evidence="2" key="1">
    <citation type="submission" date="2018-05" db="EMBL/GenBank/DDBJ databases">
        <authorList>
            <person name="Lanie J.A."/>
            <person name="Ng W.-L."/>
            <person name="Kazmierczak K.M."/>
            <person name="Andrzejewski T.M."/>
            <person name="Davidsen T.M."/>
            <person name="Wayne K.J."/>
            <person name="Tettelin H."/>
            <person name="Glass J.I."/>
            <person name="Rusch D."/>
            <person name="Podicherti R."/>
            <person name="Tsui H.-C.T."/>
            <person name="Winkler M.E."/>
        </authorList>
    </citation>
    <scope>NUCLEOTIDE SEQUENCE</scope>
</reference>
<organism evidence="2">
    <name type="scientific">marine metagenome</name>
    <dbReference type="NCBI Taxonomy" id="408172"/>
    <lineage>
        <taxon>unclassified sequences</taxon>
        <taxon>metagenomes</taxon>
        <taxon>ecological metagenomes</taxon>
    </lineage>
</organism>
<sequence length="339" mass="38336">MKKLISLAIFILVQNNSYAINVQQTYQIPNIAESAEAYYAPDSIHIIAQVQDEAAQDPGPGKAGGALTYIFTDQGTNIFRVNDHGQDACSFFFPDMSKIVWTSTRDHMDMPLGNWSDDNNYPQGSELYISNLDGSNIKRLTNNEYYEAEVSVSPEGEWIVFGRQIQGNMDLWKMRPDGSEEQQITYTEDLQEGAPFYLPDGKTILYRAWRNSEKHISPTPMTVFTIHHDGTHRTQRTFDGDMNWAPYPAPDGKHYVFVRIVEGFNWEIFLGDLSGGEPVRLTENPSFDGFPALSPDGKKLIFSRSTGKRFMSGLYTFVMDVSHLNLGPENYQGIPELSQ</sequence>
<evidence type="ECO:0000256" key="1">
    <source>
        <dbReference type="ARBA" id="ARBA00009820"/>
    </source>
</evidence>
<accession>A0A381NSC4</accession>
<dbReference type="InterPro" id="IPR011659">
    <property type="entry name" value="WD40"/>
</dbReference>
<proteinExistence type="inferred from homology"/>